<reference evidence="2 3" key="1">
    <citation type="journal article" date="2019" name="Emerg. Microbes Infect.">
        <title>Comprehensive subspecies identification of 175 nontuberculous mycobacteria species based on 7547 genomic profiles.</title>
        <authorList>
            <person name="Matsumoto Y."/>
            <person name="Kinjo T."/>
            <person name="Motooka D."/>
            <person name="Nabeya D."/>
            <person name="Jung N."/>
            <person name="Uechi K."/>
            <person name="Horii T."/>
            <person name="Iida T."/>
            <person name="Fujita J."/>
            <person name="Nakamura S."/>
        </authorList>
    </citation>
    <scope>NUCLEOTIDE SEQUENCE [LARGE SCALE GENOMIC DNA]</scope>
    <source>
        <strain evidence="2 3">JCM 14233</strain>
    </source>
</reference>
<dbReference type="CDD" id="cd04301">
    <property type="entry name" value="NAT_SF"/>
    <property type="match status" value="1"/>
</dbReference>
<sequence>MARAFYDDPVMEWMLPDDTARTAQLTRLFATLVRHHHLAGGGVEVACDGADIGAAALWDAPDRWRATRRQDLVMTLGFVRVFGVRMSLARAVQRVMMRVHPEEPHWYLAAIGSDPPVRGQGFGQALMRSRLDRCDAEHCPAYLESTKPENVPYYERFGFAVTREIALPDGGPPMWPMWREPR</sequence>
<dbReference type="InterPro" id="IPR000182">
    <property type="entry name" value="GNAT_dom"/>
</dbReference>
<dbReference type="AlphaFoldDB" id="A0A7I7MV96"/>
<dbReference type="Proteomes" id="UP000467236">
    <property type="component" value="Chromosome"/>
</dbReference>
<dbReference type="InterPro" id="IPR052523">
    <property type="entry name" value="Trichothecene_AcTrans"/>
</dbReference>
<proteinExistence type="predicted"/>
<evidence type="ECO:0000259" key="1">
    <source>
        <dbReference type="PROSITE" id="PS51186"/>
    </source>
</evidence>
<dbReference type="SUPFAM" id="SSF55729">
    <property type="entry name" value="Acyl-CoA N-acyltransferases (Nat)"/>
    <property type="match status" value="1"/>
</dbReference>
<dbReference type="GO" id="GO:0016747">
    <property type="term" value="F:acyltransferase activity, transferring groups other than amino-acyl groups"/>
    <property type="evidence" value="ECO:0007669"/>
    <property type="project" value="InterPro"/>
</dbReference>
<dbReference type="Pfam" id="PF00583">
    <property type="entry name" value="Acetyltransf_1"/>
    <property type="match status" value="1"/>
</dbReference>
<evidence type="ECO:0000313" key="3">
    <source>
        <dbReference type="Proteomes" id="UP000467236"/>
    </source>
</evidence>
<dbReference type="KEGG" id="mshj:MSHI_33490"/>
<keyword evidence="2" id="KW-0808">Transferase</keyword>
<dbReference type="PROSITE" id="PS51186">
    <property type="entry name" value="GNAT"/>
    <property type="match status" value="1"/>
</dbReference>
<dbReference type="PANTHER" id="PTHR42791">
    <property type="entry name" value="GNAT FAMILY ACETYLTRANSFERASE"/>
    <property type="match status" value="1"/>
</dbReference>
<keyword evidence="3" id="KW-1185">Reference proteome</keyword>
<protein>
    <submittedName>
        <fullName evidence="2">GCN5-like N-acetyltransferase</fullName>
    </submittedName>
</protein>
<name>A0A7I7MV96_9MYCO</name>
<feature type="domain" description="N-acetyltransferase" evidence="1">
    <location>
        <begin position="43"/>
        <end position="182"/>
    </location>
</feature>
<evidence type="ECO:0000313" key="2">
    <source>
        <dbReference type="EMBL" id="BBX75443.1"/>
    </source>
</evidence>
<dbReference type="PANTHER" id="PTHR42791:SF1">
    <property type="entry name" value="N-ACETYLTRANSFERASE DOMAIN-CONTAINING PROTEIN"/>
    <property type="match status" value="1"/>
</dbReference>
<dbReference type="Gene3D" id="3.40.630.30">
    <property type="match status" value="1"/>
</dbReference>
<dbReference type="EMBL" id="AP022575">
    <property type="protein sequence ID" value="BBX75443.1"/>
    <property type="molecule type" value="Genomic_DNA"/>
</dbReference>
<organism evidence="2 3">
    <name type="scientific">Mycobacterium shinjukuense</name>
    <dbReference type="NCBI Taxonomy" id="398694"/>
    <lineage>
        <taxon>Bacteria</taxon>
        <taxon>Bacillati</taxon>
        <taxon>Actinomycetota</taxon>
        <taxon>Actinomycetes</taxon>
        <taxon>Mycobacteriales</taxon>
        <taxon>Mycobacteriaceae</taxon>
        <taxon>Mycobacterium</taxon>
    </lineage>
</organism>
<accession>A0A7I7MV96</accession>
<dbReference type="InterPro" id="IPR016181">
    <property type="entry name" value="Acyl_CoA_acyltransferase"/>
</dbReference>
<gene>
    <name evidence="2" type="ORF">MSHI_33490</name>
</gene>